<feature type="chain" id="PRO_5045872334" description="Glutathione hydrolase proenzyme" evidence="10">
    <location>
        <begin position="33"/>
        <end position="569"/>
    </location>
</feature>
<accession>A0ABR7NEV8</accession>
<evidence type="ECO:0000256" key="1">
    <source>
        <dbReference type="ARBA" id="ARBA00001049"/>
    </source>
</evidence>
<evidence type="ECO:0000256" key="2">
    <source>
        <dbReference type="ARBA" id="ARBA00001089"/>
    </source>
</evidence>
<keyword evidence="5 9" id="KW-0378">Hydrolase</keyword>
<dbReference type="InterPro" id="IPR043137">
    <property type="entry name" value="GGT_ssub_C"/>
</dbReference>
<keyword evidence="12" id="KW-1185">Reference proteome</keyword>
<dbReference type="EC" id="3.4.19.13" evidence="9"/>
<keyword evidence="10" id="KW-0732">Signal</keyword>
<evidence type="ECO:0000256" key="8">
    <source>
        <dbReference type="ARBA" id="ARBA00047417"/>
    </source>
</evidence>
<dbReference type="Gene3D" id="3.60.20.40">
    <property type="match status" value="1"/>
</dbReference>
<sequence length="569" mass="61842">MNRNQKSFIKRVCALMLSTTMCLTAFPLAVCAQEDGLSRDAYGYQGMVSAADPVAAQIGLDILKQGGNAADAAVATAFALGLVEPAASGIGGSGFMIYYDAAAKKSTVLNYYYECPRGLGLSDFFDVAKDKAEGKGGKQAVVPGMVAGMLKVNELFGSMSMGELTAPTIKMAEEGAEVSAFMEETYLDYYEKLLHYPETARIFTDDGFPYMEGDLFTNPEYADTLRIIAEQGFDGFYKGAVAEDIVRTIRDAGGCLSMQDLADYSVQIQEPYTSTYRGYTVATCPPSSGGAIVLEALNIAEHFPISTYEHNGLKYVHTWGEIFHVALADYRRSIDDPEYTDQARAKGLITKTYGNMRAKLVKPDSTWELGPVGDAYLYAPKDDPESHTTHLSVIDKAGNMVSMTNTHGDFFGTQATVYNRGFLIENTQAFTYNGHDYVPEAGKKGKSPMCPTLIFDPQGRPFAAIGTPGSNRIMATNALVISNMIDYGMDIQTALDQPRLFQARNGNLQLEGGISSDLTKDLEKLGHKVVWHPEYDSYFGGAHCVSYDAKTGQLHGAADPRRSGQALGY</sequence>
<evidence type="ECO:0000313" key="11">
    <source>
        <dbReference type="EMBL" id="MBC8574937.1"/>
    </source>
</evidence>
<dbReference type="Proteomes" id="UP000658131">
    <property type="component" value="Unassembled WGS sequence"/>
</dbReference>
<feature type="signal peptide" evidence="10">
    <location>
        <begin position="1"/>
        <end position="32"/>
    </location>
</feature>
<evidence type="ECO:0000256" key="7">
    <source>
        <dbReference type="ARBA" id="ARBA00023315"/>
    </source>
</evidence>
<evidence type="ECO:0000313" key="12">
    <source>
        <dbReference type="Proteomes" id="UP000658131"/>
    </source>
</evidence>
<evidence type="ECO:0000256" key="10">
    <source>
        <dbReference type="SAM" id="SignalP"/>
    </source>
</evidence>
<evidence type="ECO:0000256" key="6">
    <source>
        <dbReference type="ARBA" id="ARBA00023145"/>
    </source>
</evidence>
<dbReference type="EMBL" id="JACRTB010000001">
    <property type="protein sequence ID" value="MBC8574937.1"/>
    <property type="molecule type" value="Genomic_DNA"/>
</dbReference>
<comment type="PTM">
    <text evidence="9">Cleaved by autocatalysis into a large and a small subunit.</text>
</comment>
<protein>
    <recommendedName>
        <fullName evidence="9">Glutathione hydrolase proenzyme</fullName>
        <ecNumber evidence="9">2.3.2.2</ecNumber>
        <ecNumber evidence="9">3.4.19.13</ecNumber>
    </recommendedName>
    <component>
        <recommendedName>
            <fullName evidence="9">Glutathione hydrolase large chain</fullName>
        </recommendedName>
    </component>
    <component>
        <recommendedName>
            <fullName evidence="9">Glutathione hydrolase small chain</fullName>
        </recommendedName>
    </component>
</protein>
<dbReference type="SUPFAM" id="SSF56235">
    <property type="entry name" value="N-terminal nucleophile aminohydrolases (Ntn hydrolases)"/>
    <property type="match status" value="1"/>
</dbReference>
<comment type="subunit">
    <text evidence="9">This enzyme consists of two polypeptide chains, which are synthesized in precursor form from a single polypeptide.</text>
</comment>
<keyword evidence="7 9" id="KW-0012">Acyltransferase</keyword>
<dbReference type="Pfam" id="PF01019">
    <property type="entry name" value="G_glu_transpept"/>
    <property type="match status" value="1"/>
</dbReference>
<dbReference type="InterPro" id="IPR043138">
    <property type="entry name" value="GGT_lsub"/>
</dbReference>
<dbReference type="InterPro" id="IPR029055">
    <property type="entry name" value="Ntn_hydrolases_N"/>
</dbReference>
<evidence type="ECO:0000256" key="9">
    <source>
        <dbReference type="RuleBase" id="RU368036"/>
    </source>
</evidence>
<comment type="catalytic activity">
    <reaction evidence="1 9">
        <text>an S-substituted glutathione + H2O = an S-substituted L-cysteinylglycine + L-glutamate</text>
        <dbReference type="Rhea" id="RHEA:59468"/>
        <dbReference type="ChEBI" id="CHEBI:15377"/>
        <dbReference type="ChEBI" id="CHEBI:29985"/>
        <dbReference type="ChEBI" id="CHEBI:90779"/>
        <dbReference type="ChEBI" id="CHEBI:143103"/>
        <dbReference type="EC" id="3.4.19.13"/>
    </reaction>
</comment>
<organism evidence="11 12">
    <name type="scientific">Yanshouia hominis</name>
    <dbReference type="NCBI Taxonomy" id="2763673"/>
    <lineage>
        <taxon>Bacteria</taxon>
        <taxon>Bacillati</taxon>
        <taxon>Bacillota</taxon>
        <taxon>Clostridia</taxon>
        <taxon>Eubacteriales</taxon>
        <taxon>Oscillospiraceae</taxon>
        <taxon>Yanshouia</taxon>
    </lineage>
</organism>
<dbReference type="PANTHER" id="PTHR43199">
    <property type="entry name" value="GLUTATHIONE HYDROLASE"/>
    <property type="match status" value="1"/>
</dbReference>
<keyword evidence="4 9" id="KW-0808">Transferase</keyword>
<reference evidence="11 12" key="1">
    <citation type="submission" date="2020-08" db="EMBL/GenBank/DDBJ databases">
        <title>Genome public.</title>
        <authorList>
            <person name="Liu C."/>
            <person name="Sun Q."/>
        </authorList>
    </citation>
    <scope>NUCLEOTIDE SEQUENCE [LARGE SCALE GENOMIC DNA]</scope>
    <source>
        <strain evidence="11 12">BX1</strain>
    </source>
</reference>
<evidence type="ECO:0000256" key="3">
    <source>
        <dbReference type="ARBA" id="ARBA00009381"/>
    </source>
</evidence>
<dbReference type="InterPro" id="IPR000101">
    <property type="entry name" value="GGT_peptidase"/>
</dbReference>
<keyword evidence="6 9" id="KW-0865">Zymogen</keyword>
<proteinExistence type="inferred from homology"/>
<dbReference type="InterPro" id="IPR051792">
    <property type="entry name" value="GGT_bact"/>
</dbReference>
<comment type="pathway">
    <text evidence="9">Sulfur metabolism; glutathione metabolism.</text>
</comment>
<dbReference type="Gene3D" id="1.10.246.130">
    <property type="match status" value="1"/>
</dbReference>
<evidence type="ECO:0000256" key="5">
    <source>
        <dbReference type="ARBA" id="ARBA00022801"/>
    </source>
</evidence>
<dbReference type="NCBIfam" id="TIGR00066">
    <property type="entry name" value="g_glut_trans"/>
    <property type="match status" value="1"/>
</dbReference>
<evidence type="ECO:0000256" key="4">
    <source>
        <dbReference type="ARBA" id="ARBA00022679"/>
    </source>
</evidence>
<dbReference type="PANTHER" id="PTHR43199:SF1">
    <property type="entry name" value="GLUTATHIONE HYDROLASE PROENZYME"/>
    <property type="match status" value="1"/>
</dbReference>
<dbReference type="PRINTS" id="PR01210">
    <property type="entry name" value="GGTRANSPTASE"/>
</dbReference>
<comment type="catalytic activity">
    <reaction evidence="8 9">
        <text>an N-terminal (5-L-glutamyl)-[peptide] + an alpha-amino acid = 5-L-glutamyl amino acid + an N-terminal L-alpha-aminoacyl-[peptide]</text>
        <dbReference type="Rhea" id="RHEA:23904"/>
        <dbReference type="Rhea" id="RHEA-COMP:9780"/>
        <dbReference type="Rhea" id="RHEA-COMP:9795"/>
        <dbReference type="ChEBI" id="CHEBI:77644"/>
        <dbReference type="ChEBI" id="CHEBI:78597"/>
        <dbReference type="ChEBI" id="CHEBI:78599"/>
        <dbReference type="ChEBI" id="CHEBI:78608"/>
        <dbReference type="EC" id="2.3.2.2"/>
    </reaction>
</comment>
<gene>
    <name evidence="11" type="primary">ggt</name>
    <name evidence="11" type="ORF">H8717_00725</name>
</gene>
<name>A0ABR7NEV8_9FIRM</name>
<dbReference type="GO" id="GO:0103068">
    <property type="term" value="F:leukotriene C4 gamma-glutamyl transferase activity"/>
    <property type="evidence" value="ECO:0007669"/>
    <property type="project" value="UniProtKB-EC"/>
</dbReference>
<comment type="catalytic activity">
    <reaction evidence="2 9">
        <text>glutathione + H2O = L-cysteinylglycine + L-glutamate</text>
        <dbReference type="Rhea" id="RHEA:28807"/>
        <dbReference type="ChEBI" id="CHEBI:15377"/>
        <dbReference type="ChEBI" id="CHEBI:29985"/>
        <dbReference type="ChEBI" id="CHEBI:57925"/>
        <dbReference type="ChEBI" id="CHEBI:61694"/>
        <dbReference type="EC" id="3.4.19.13"/>
    </reaction>
</comment>
<dbReference type="EC" id="2.3.2.2" evidence="9"/>
<keyword evidence="9" id="KW-0317">Glutathione biosynthesis</keyword>
<comment type="caution">
    <text evidence="11">The sequence shown here is derived from an EMBL/GenBank/DDBJ whole genome shotgun (WGS) entry which is preliminary data.</text>
</comment>
<comment type="similarity">
    <text evidence="3 9">Belongs to the gamma-glutamyltransferase family.</text>
</comment>
<dbReference type="RefSeq" id="WP_262398628.1">
    <property type="nucleotide sequence ID" value="NZ_JACRTB010000001.1"/>
</dbReference>